<keyword evidence="14" id="KW-1185">Reference proteome</keyword>
<evidence type="ECO:0000256" key="1">
    <source>
        <dbReference type="ARBA" id="ARBA00004496"/>
    </source>
</evidence>
<dbReference type="InterPro" id="IPR017945">
    <property type="entry name" value="DHBP_synth_RibB-like_a/b_dom"/>
</dbReference>
<comment type="similarity">
    <text evidence="2">Belongs to the SUA5 family.</text>
</comment>
<dbReference type="GO" id="GO:0008033">
    <property type="term" value="P:tRNA processing"/>
    <property type="evidence" value="ECO:0007669"/>
    <property type="project" value="UniProtKB-KW"/>
</dbReference>
<evidence type="ECO:0000256" key="6">
    <source>
        <dbReference type="ARBA" id="ARBA00022694"/>
    </source>
</evidence>
<organism evidence="13 14">
    <name type="scientific">Streptococcus ovuberis</name>
    <dbReference type="NCBI Taxonomy" id="1936207"/>
    <lineage>
        <taxon>Bacteria</taxon>
        <taxon>Bacillati</taxon>
        <taxon>Bacillota</taxon>
        <taxon>Bacilli</taxon>
        <taxon>Lactobacillales</taxon>
        <taxon>Streptococcaceae</taxon>
        <taxon>Streptococcus</taxon>
    </lineage>
</organism>
<reference evidence="13 14" key="1">
    <citation type="submission" date="2020-04" db="EMBL/GenBank/DDBJ databases">
        <title>MicrobeNet Type strains.</title>
        <authorList>
            <person name="Nicholson A.C."/>
        </authorList>
    </citation>
    <scope>NUCLEOTIDE SEQUENCE [LARGE SCALE GENOMIC DNA]</scope>
    <source>
        <strain evidence="13 14">CCUG 69612</strain>
    </source>
</reference>
<dbReference type="GO" id="GO:0000049">
    <property type="term" value="F:tRNA binding"/>
    <property type="evidence" value="ECO:0007669"/>
    <property type="project" value="TreeGrafter"/>
</dbReference>
<name>A0A7X6S1U1_9STRE</name>
<evidence type="ECO:0000259" key="12">
    <source>
        <dbReference type="PROSITE" id="PS51163"/>
    </source>
</evidence>
<dbReference type="PANTHER" id="PTHR17490">
    <property type="entry name" value="SUA5"/>
    <property type="match status" value="1"/>
</dbReference>
<dbReference type="AlphaFoldDB" id="A0A7X6S1U1"/>
<dbReference type="GO" id="GO:0061710">
    <property type="term" value="F:L-threonylcarbamoyladenylate synthase"/>
    <property type="evidence" value="ECO:0007669"/>
    <property type="project" value="UniProtKB-EC"/>
</dbReference>
<keyword evidence="8" id="KW-0547">Nucleotide-binding</keyword>
<evidence type="ECO:0000256" key="5">
    <source>
        <dbReference type="ARBA" id="ARBA00022679"/>
    </source>
</evidence>
<dbReference type="EC" id="2.7.7.87" evidence="3"/>
<keyword evidence="6" id="KW-0819">tRNA processing</keyword>
<keyword evidence="7" id="KW-0548">Nucleotidyltransferase</keyword>
<evidence type="ECO:0000256" key="11">
    <source>
        <dbReference type="ARBA" id="ARBA00048366"/>
    </source>
</evidence>
<dbReference type="PROSITE" id="PS51163">
    <property type="entry name" value="YRDC"/>
    <property type="match status" value="1"/>
</dbReference>
<accession>A0A7X6S1U1</accession>
<feature type="domain" description="YrdC-like" evidence="12">
    <location>
        <begin position="1"/>
        <end position="182"/>
    </location>
</feature>
<evidence type="ECO:0000256" key="3">
    <source>
        <dbReference type="ARBA" id="ARBA00012584"/>
    </source>
</evidence>
<evidence type="ECO:0000256" key="2">
    <source>
        <dbReference type="ARBA" id="ARBA00007663"/>
    </source>
</evidence>
<dbReference type="RefSeq" id="WP_168549883.1">
    <property type="nucleotide sequence ID" value="NZ_JAAXPR010000024.1"/>
</dbReference>
<evidence type="ECO:0000256" key="8">
    <source>
        <dbReference type="ARBA" id="ARBA00022741"/>
    </source>
</evidence>
<keyword evidence="9" id="KW-0067">ATP-binding</keyword>
<comment type="catalytic activity">
    <reaction evidence="11">
        <text>L-threonine + hydrogencarbonate + ATP = L-threonylcarbamoyladenylate + diphosphate + H2O</text>
        <dbReference type="Rhea" id="RHEA:36407"/>
        <dbReference type="ChEBI" id="CHEBI:15377"/>
        <dbReference type="ChEBI" id="CHEBI:17544"/>
        <dbReference type="ChEBI" id="CHEBI:30616"/>
        <dbReference type="ChEBI" id="CHEBI:33019"/>
        <dbReference type="ChEBI" id="CHEBI:57926"/>
        <dbReference type="ChEBI" id="CHEBI:73682"/>
        <dbReference type="EC" id="2.7.7.87"/>
    </reaction>
</comment>
<evidence type="ECO:0000256" key="4">
    <source>
        <dbReference type="ARBA" id="ARBA00022490"/>
    </source>
</evidence>
<dbReference type="GO" id="GO:0005737">
    <property type="term" value="C:cytoplasm"/>
    <property type="evidence" value="ECO:0007669"/>
    <property type="project" value="UniProtKB-SubCell"/>
</dbReference>
<keyword evidence="5" id="KW-0808">Transferase</keyword>
<gene>
    <name evidence="13" type="ORF">HF992_09985</name>
</gene>
<comment type="caution">
    <text evidence="13">The sequence shown here is derived from an EMBL/GenBank/DDBJ whole genome shotgun (WGS) entry which is preliminary data.</text>
</comment>
<dbReference type="InterPro" id="IPR006070">
    <property type="entry name" value="Sua5-like_dom"/>
</dbReference>
<dbReference type="Gene3D" id="3.90.870.10">
    <property type="entry name" value="DHBP synthase"/>
    <property type="match status" value="1"/>
</dbReference>
<dbReference type="NCBIfam" id="TIGR00057">
    <property type="entry name" value="L-threonylcarbamoyladenylate synthase"/>
    <property type="match status" value="1"/>
</dbReference>
<evidence type="ECO:0000313" key="14">
    <source>
        <dbReference type="Proteomes" id="UP000522720"/>
    </source>
</evidence>
<evidence type="ECO:0000256" key="10">
    <source>
        <dbReference type="ARBA" id="ARBA00029774"/>
    </source>
</evidence>
<evidence type="ECO:0000256" key="7">
    <source>
        <dbReference type="ARBA" id="ARBA00022695"/>
    </source>
</evidence>
<evidence type="ECO:0000256" key="9">
    <source>
        <dbReference type="ARBA" id="ARBA00022840"/>
    </source>
</evidence>
<proteinExistence type="inferred from homology"/>
<dbReference type="Proteomes" id="UP000522720">
    <property type="component" value="Unassembled WGS sequence"/>
</dbReference>
<dbReference type="GO" id="GO:0006450">
    <property type="term" value="P:regulation of translational fidelity"/>
    <property type="evidence" value="ECO:0007669"/>
    <property type="project" value="TreeGrafter"/>
</dbReference>
<evidence type="ECO:0000313" key="13">
    <source>
        <dbReference type="EMBL" id="NKZ21152.1"/>
    </source>
</evidence>
<dbReference type="InterPro" id="IPR050156">
    <property type="entry name" value="TC-AMP_synthase_SUA5"/>
</dbReference>
<dbReference type="EMBL" id="JAAXPR010000024">
    <property type="protein sequence ID" value="NKZ21152.1"/>
    <property type="molecule type" value="Genomic_DNA"/>
</dbReference>
<dbReference type="GO" id="GO:0005524">
    <property type="term" value="F:ATP binding"/>
    <property type="evidence" value="ECO:0007669"/>
    <property type="project" value="UniProtKB-KW"/>
</dbReference>
<dbReference type="GO" id="GO:0003725">
    <property type="term" value="F:double-stranded RNA binding"/>
    <property type="evidence" value="ECO:0007669"/>
    <property type="project" value="InterPro"/>
</dbReference>
<dbReference type="PANTHER" id="PTHR17490:SF16">
    <property type="entry name" value="THREONYLCARBAMOYL-AMP SYNTHASE"/>
    <property type="match status" value="1"/>
</dbReference>
<sequence length="197" mass="21079">MADLGHVLASGGAVVLPTETVYGLFAKALDEEAVDQVYALKQRPRDKALNLNVSSLADIYAFSQNQPAFLDKLYQHFLPGPLTIILEANDRVPHWVNSGLGTVGFRVPSHPVTLDLIAQHGPLIGPSANRSGQASGVLFEDIMAEFDGQVIGYADDAALTGQDSTILDLSGDRATVLRQGAITKAQLLEVVPELTFE</sequence>
<keyword evidence="4" id="KW-0963">Cytoplasm</keyword>
<comment type="subcellular location">
    <subcellularLocation>
        <location evidence="1">Cytoplasm</location>
    </subcellularLocation>
</comment>
<dbReference type="Pfam" id="PF01300">
    <property type="entry name" value="Sua5_yciO_yrdC"/>
    <property type="match status" value="1"/>
</dbReference>
<dbReference type="SUPFAM" id="SSF55821">
    <property type="entry name" value="YrdC/RibB"/>
    <property type="match status" value="1"/>
</dbReference>
<protein>
    <recommendedName>
        <fullName evidence="10">L-threonylcarbamoyladenylate synthase</fullName>
        <ecNumber evidence="3">2.7.7.87</ecNumber>
    </recommendedName>
    <alternativeName>
        <fullName evidence="10">L-threonylcarbamoyladenylate synthase</fullName>
    </alternativeName>
</protein>